<protein>
    <recommendedName>
        <fullName evidence="3">DUF5119 domain-containing protein</fullName>
    </recommendedName>
</protein>
<proteinExistence type="predicted"/>
<dbReference type="Proteomes" id="UP000823926">
    <property type="component" value="Unassembled WGS sequence"/>
</dbReference>
<sequence>MLRVKQDNHTGTRPVARWFRNLAVLISVALGWSCIKEDISRCPVPHYFDYDWVNQVESDACRGQVHLRLYHESGNCYPYDTPREGTALMLAQGRYEVLTFNDRMQGLTYSGLESSRTATATVQDVATPELVTRIEALRQQQAQAARVWTKADNPLIGQAKGFLYWDSIPQTTVEFAYEKHDTLIPETIGYVLNFHCRFTNLSMEDADSMEVTLSGIVPEVYMLEGQSTGQASRTALCETTRESDGFLATLYVFGFNPDDEYVFEGYIEQTNPDQPPIYVDRDITTIIKDAVEKAEAEGNPVIDFELELEIKDDGHEPVEGELMTGMVTVVGWDEVDGGEM</sequence>
<dbReference type="Pfam" id="PF17145">
    <property type="entry name" value="DUF5119"/>
    <property type="match status" value="1"/>
</dbReference>
<reference evidence="1" key="1">
    <citation type="journal article" date="2021" name="PeerJ">
        <title>Extensive microbial diversity within the chicken gut microbiome revealed by metagenomics and culture.</title>
        <authorList>
            <person name="Gilroy R."/>
            <person name="Ravi A."/>
            <person name="Getino M."/>
            <person name="Pursley I."/>
            <person name="Horton D.L."/>
            <person name="Alikhan N.F."/>
            <person name="Baker D."/>
            <person name="Gharbi K."/>
            <person name="Hall N."/>
            <person name="Watson M."/>
            <person name="Adriaenssens E.M."/>
            <person name="Foster-Nyarko E."/>
            <person name="Jarju S."/>
            <person name="Secka A."/>
            <person name="Antonio M."/>
            <person name="Oren A."/>
            <person name="Chaudhuri R.R."/>
            <person name="La Ragione R."/>
            <person name="Hildebrand F."/>
            <person name="Pallen M.J."/>
        </authorList>
    </citation>
    <scope>NUCLEOTIDE SEQUENCE</scope>
    <source>
        <strain evidence="1">ChiBcec15-1070</strain>
    </source>
</reference>
<dbReference type="InterPro" id="IPR033410">
    <property type="entry name" value="DUF5119"/>
</dbReference>
<dbReference type="EMBL" id="DXHL01000003">
    <property type="protein sequence ID" value="HIW09942.1"/>
    <property type="molecule type" value="Genomic_DNA"/>
</dbReference>
<dbReference type="AlphaFoldDB" id="A0A9D1QD14"/>
<organism evidence="1 2">
    <name type="scientific">Candidatus Rikenella faecigallinarum</name>
    <dbReference type="NCBI Taxonomy" id="2838745"/>
    <lineage>
        <taxon>Bacteria</taxon>
        <taxon>Pseudomonadati</taxon>
        <taxon>Bacteroidota</taxon>
        <taxon>Bacteroidia</taxon>
        <taxon>Bacteroidales</taxon>
        <taxon>Rikenellaceae</taxon>
        <taxon>Rikenella</taxon>
    </lineage>
</organism>
<accession>A0A9D1QD14</accession>
<reference evidence="1" key="2">
    <citation type="submission" date="2021-04" db="EMBL/GenBank/DDBJ databases">
        <authorList>
            <person name="Gilroy R."/>
        </authorList>
    </citation>
    <scope>NUCLEOTIDE SEQUENCE</scope>
    <source>
        <strain evidence="1">ChiBcec15-1070</strain>
    </source>
</reference>
<name>A0A9D1QD14_9BACT</name>
<evidence type="ECO:0008006" key="3">
    <source>
        <dbReference type="Google" id="ProtNLM"/>
    </source>
</evidence>
<gene>
    <name evidence="1" type="ORF">H9888_00425</name>
</gene>
<evidence type="ECO:0000313" key="2">
    <source>
        <dbReference type="Proteomes" id="UP000823926"/>
    </source>
</evidence>
<comment type="caution">
    <text evidence="1">The sequence shown here is derived from an EMBL/GenBank/DDBJ whole genome shotgun (WGS) entry which is preliminary data.</text>
</comment>
<evidence type="ECO:0000313" key="1">
    <source>
        <dbReference type="EMBL" id="HIW09942.1"/>
    </source>
</evidence>